<reference evidence="1 2" key="1">
    <citation type="journal article" date="2018" name="PLoS Genet.">
        <title>Population sequencing reveals clonal diversity and ancestral inbreeding in the grapevine cultivar Chardonnay.</title>
        <authorList>
            <person name="Roach M.J."/>
            <person name="Johnson D.L."/>
            <person name="Bohlmann J."/>
            <person name="van Vuuren H.J."/>
            <person name="Jones S.J."/>
            <person name="Pretorius I.S."/>
            <person name="Schmidt S.A."/>
            <person name="Borneman A.R."/>
        </authorList>
    </citation>
    <scope>NUCLEOTIDE SEQUENCE [LARGE SCALE GENOMIC DNA]</scope>
    <source>
        <strain evidence="2">cv. Chardonnay</strain>
        <tissue evidence="1">Leaf</tissue>
    </source>
</reference>
<dbReference type="AlphaFoldDB" id="A0A438JRK8"/>
<proteinExistence type="predicted"/>
<dbReference type="Proteomes" id="UP000288805">
    <property type="component" value="Unassembled WGS sequence"/>
</dbReference>
<protein>
    <submittedName>
        <fullName evidence="1">Uncharacterized protein</fullName>
    </submittedName>
</protein>
<sequence length="468" mass="53640">MWFKVKGFKDLLRSWWQVVVRSSASFRLAAKMKELKQELKVWNRDVFGRLECNKALALQQVEVWDQLDQLSHQEAENLEIPFSEEEVHFALMDMNGDKAPAPMTSQWLFGKTTHKPVGGLYKLLAKVLANRLKRVIGKVVSSDQNAFVMVFYESYAKDGFGSRWLDGCGNASLQLNFQFVNGSANRRVVEGQLRRVQNLGKKKVGSLPSSYLGLPLRATNKALSMWDGVEERVRRRLRFGNINIYPKVSSKKVRKIAKRLPVGRGKLGEEMFTVGNGTKIRFGLTIGVAVTTLSQSFPQLFIMAAHTIAIVEEMWDQNFGQGGWNLRFLRDFNDWKLDLVGNLLHVLRGYRLTLEEDSVSWKGGSNRQFRVKERTTCCEPNRHRLPELIAFGWMSSNQNRFFCLEATWGRCLLQIGSRNESGNSLIIAFCVVVKKKTVNHILIHCITARVLWKIVLCLFGVQWFFQKL</sequence>
<organism evidence="1 2">
    <name type="scientific">Vitis vinifera</name>
    <name type="common">Grape</name>
    <dbReference type="NCBI Taxonomy" id="29760"/>
    <lineage>
        <taxon>Eukaryota</taxon>
        <taxon>Viridiplantae</taxon>
        <taxon>Streptophyta</taxon>
        <taxon>Embryophyta</taxon>
        <taxon>Tracheophyta</taxon>
        <taxon>Spermatophyta</taxon>
        <taxon>Magnoliopsida</taxon>
        <taxon>eudicotyledons</taxon>
        <taxon>Gunneridae</taxon>
        <taxon>Pentapetalae</taxon>
        <taxon>rosids</taxon>
        <taxon>Vitales</taxon>
        <taxon>Vitaceae</taxon>
        <taxon>Viteae</taxon>
        <taxon>Vitis</taxon>
    </lineage>
</organism>
<name>A0A438JRK8_VITVI</name>
<gene>
    <name evidence="1" type="ORF">CK203_015814</name>
</gene>
<evidence type="ECO:0000313" key="1">
    <source>
        <dbReference type="EMBL" id="RVX11583.1"/>
    </source>
</evidence>
<evidence type="ECO:0000313" key="2">
    <source>
        <dbReference type="Proteomes" id="UP000288805"/>
    </source>
</evidence>
<comment type="caution">
    <text evidence="1">The sequence shown here is derived from an EMBL/GenBank/DDBJ whole genome shotgun (WGS) entry which is preliminary data.</text>
</comment>
<accession>A0A438JRK8</accession>
<dbReference type="EMBL" id="QGNW01000030">
    <property type="protein sequence ID" value="RVX11583.1"/>
    <property type="molecule type" value="Genomic_DNA"/>
</dbReference>